<evidence type="ECO:0008006" key="4">
    <source>
        <dbReference type="Google" id="ProtNLM"/>
    </source>
</evidence>
<dbReference type="EMBL" id="JAWPEI010000010">
    <property type="protein sequence ID" value="KAK4713249.1"/>
    <property type="molecule type" value="Genomic_DNA"/>
</dbReference>
<name>A0AAV9KJ03_9SOLN</name>
<keyword evidence="1" id="KW-0175">Coiled coil</keyword>
<dbReference type="Proteomes" id="UP001311915">
    <property type="component" value="Unassembled WGS sequence"/>
</dbReference>
<sequence>MTNMFSLRKNHPFSHPTIWTISPHPIPTHTLSQQISSTRLNFEALQYERTRDKTEKSKLDALQQNMHNLEEKVNGRLNSKPAHDLRYQKLCLHPRVELPKGFKIQKFNMFDGYGYPIAHLKDFCSRLVGLENNEPLLMRLFIQSLSRIAFTWYVKQDFNKWFARKDMARDFVEQYRFNMKDDPTLLNLLEIRKLSHESFEEYIRHSPHEEDWVQTLIRSLDGIYYKTLFFAGIQSFDISQFKVGKPCTFTPLIETLTSIFQKLWAKGLLRPREGWIPKHYSSTLDLSKNCAYHSNIQGHDTEECPALRNKIPNMIEKRKNYSATRITKQQLQSFYNKCNHGSRRSYKDIFKTLDKEAQIASKNLRRTRLL</sequence>
<proteinExistence type="predicted"/>
<keyword evidence="3" id="KW-1185">Reference proteome</keyword>
<organism evidence="2 3">
    <name type="scientific">Solanum pinnatisectum</name>
    <name type="common">tansyleaf nightshade</name>
    <dbReference type="NCBI Taxonomy" id="50273"/>
    <lineage>
        <taxon>Eukaryota</taxon>
        <taxon>Viridiplantae</taxon>
        <taxon>Streptophyta</taxon>
        <taxon>Embryophyta</taxon>
        <taxon>Tracheophyta</taxon>
        <taxon>Spermatophyta</taxon>
        <taxon>Magnoliopsida</taxon>
        <taxon>eudicotyledons</taxon>
        <taxon>Gunneridae</taxon>
        <taxon>Pentapetalae</taxon>
        <taxon>asterids</taxon>
        <taxon>lamiids</taxon>
        <taxon>Solanales</taxon>
        <taxon>Solanaceae</taxon>
        <taxon>Solanoideae</taxon>
        <taxon>Solaneae</taxon>
        <taxon>Solanum</taxon>
    </lineage>
</organism>
<protein>
    <recommendedName>
        <fullName evidence="4">Retrotransposon gag domain-containing protein</fullName>
    </recommendedName>
</protein>
<dbReference type="PANTHER" id="PTHR33223:SF8">
    <property type="entry name" value="OS04G0172440 PROTEIN"/>
    <property type="match status" value="1"/>
</dbReference>
<dbReference type="PANTHER" id="PTHR33223">
    <property type="entry name" value="CCHC-TYPE DOMAIN-CONTAINING PROTEIN"/>
    <property type="match status" value="1"/>
</dbReference>
<evidence type="ECO:0000256" key="1">
    <source>
        <dbReference type="SAM" id="Coils"/>
    </source>
</evidence>
<accession>A0AAV9KJ03</accession>
<evidence type="ECO:0000313" key="2">
    <source>
        <dbReference type="EMBL" id="KAK4713249.1"/>
    </source>
</evidence>
<comment type="caution">
    <text evidence="2">The sequence shown here is derived from an EMBL/GenBank/DDBJ whole genome shotgun (WGS) entry which is preliminary data.</text>
</comment>
<gene>
    <name evidence="2" type="ORF">R3W88_019156</name>
</gene>
<reference evidence="2 3" key="1">
    <citation type="submission" date="2023-10" db="EMBL/GenBank/DDBJ databases">
        <title>Genome-Wide Identification Analysis in wild type Solanum Pinnatisectum Reveals Some Genes Defensing Phytophthora Infestans.</title>
        <authorList>
            <person name="Sun C."/>
        </authorList>
    </citation>
    <scope>NUCLEOTIDE SEQUENCE [LARGE SCALE GENOMIC DNA]</scope>
    <source>
        <strain evidence="2">LQN</strain>
        <tissue evidence="2">Leaf</tissue>
    </source>
</reference>
<evidence type="ECO:0000313" key="3">
    <source>
        <dbReference type="Proteomes" id="UP001311915"/>
    </source>
</evidence>
<dbReference type="AlphaFoldDB" id="A0AAV9KJ03"/>
<feature type="coiled-coil region" evidence="1">
    <location>
        <begin position="52"/>
        <end position="79"/>
    </location>
</feature>